<feature type="coiled-coil region" evidence="1">
    <location>
        <begin position="54"/>
        <end position="81"/>
    </location>
</feature>
<gene>
    <name evidence="2" type="ORF">H1P_3660011</name>
</gene>
<sequence length="228" mass="25119">MNLTAAQKAIASSIKLLQTQSKNTTQQRILANSLDIKGSIERSQGKSQIALKTWQQAENIYQELENNRAIIKNNINQAQALQDLGYYRRASQNLQSIKTKLINEPDSPPKMAALLSLGNTLRATGNLEKSLLVLQQAFTIAEELNLNEPKNTILLSLGNTLRVLGNTLDESPNIQEINLSTPSCLAANNLNNATIYYLQAANCYQQSVLFPNLSTQTKAQLNLPRPSG</sequence>
<keyword evidence="3" id="KW-1185">Reference proteome</keyword>
<evidence type="ECO:0000313" key="2">
    <source>
        <dbReference type="EMBL" id="VEP15752.1"/>
    </source>
</evidence>
<evidence type="ECO:0000256" key="1">
    <source>
        <dbReference type="SAM" id="Coils"/>
    </source>
</evidence>
<protein>
    <submittedName>
        <fullName evidence="2">Uncharacterized protein</fullName>
    </submittedName>
</protein>
<organism evidence="2 3">
    <name type="scientific">Hyella patelloides LEGE 07179</name>
    <dbReference type="NCBI Taxonomy" id="945734"/>
    <lineage>
        <taxon>Bacteria</taxon>
        <taxon>Bacillati</taxon>
        <taxon>Cyanobacteriota</taxon>
        <taxon>Cyanophyceae</taxon>
        <taxon>Pleurocapsales</taxon>
        <taxon>Hyellaceae</taxon>
        <taxon>Hyella</taxon>
    </lineage>
</organism>
<reference evidence="2 3" key="1">
    <citation type="submission" date="2019-01" db="EMBL/GenBank/DDBJ databases">
        <authorList>
            <person name="Brito A."/>
        </authorList>
    </citation>
    <scope>NUCLEOTIDE SEQUENCE [LARGE SCALE GENOMIC DNA]</scope>
    <source>
        <strain evidence="2">1</strain>
    </source>
</reference>
<proteinExistence type="predicted"/>
<dbReference type="AlphaFoldDB" id="A0A563VWC6"/>
<dbReference type="Gene3D" id="1.25.40.10">
    <property type="entry name" value="Tetratricopeptide repeat domain"/>
    <property type="match status" value="2"/>
</dbReference>
<evidence type="ECO:0000313" key="3">
    <source>
        <dbReference type="Proteomes" id="UP000320055"/>
    </source>
</evidence>
<name>A0A563VWC6_9CYAN</name>
<dbReference type="SUPFAM" id="SSF48452">
    <property type="entry name" value="TPR-like"/>
    <property type="match status" value="1"/>
</dbReference>
<dbReference type="Proteomes" id="UP000320055">
    <property type="component" value="Unassembled WGS sequence"/>
</dbReference>
<dbReference type="OrthoDB" id="9894328at2"/>
<dbReference type="RefSeq" id="WP_144874551.1">
    <property type="nucleotide sequence ID" value="NZ_LR214102.1"/>
</dbReference>
<keyword evidence="1" id="KW-0175">Coiled coil</keyword>
<dbReference type="EMBL" id="CAACVJ010000297">
    <property type="protein sequence ID" value="VEP15752.1"/>
    <property type="molecule type" value="Genomic_DNA"/>
</dbReference>
<dbReference type="InterPro" id="IPR011990">
    <property type="entry name" value="TPR-like_helical_dom_sf"/>
</dbReference>
<accession>A0A563VWC6</accession>